<comment type="caution">
    <text evidence="1">The sequence shown here is derived from an EMBL/GenBank/DDBJ whole genome shotgun (WGS) entry which is preliminary data.</text>
</comment>
<evidence type="ECO:0000313" key="1">
    <source>
        <dbReference type="EMBL" id="KRX27767.1"/>
    </source>
</evidence>
<gene>
    <name evidence="1" type="ORF">T07_2371</name>
</gene>
<dbReference type="EMBL" id="JYDL01000002">
    <property type="protein sequence ID" value="KRX27767.1"/>
    <property type="molecule type" value="Genomic_DNA"/>
</dbReference>
<sequence>MVLICGLQCVSLRTYEYQRLIGLHTLVKRTNEYERLIERHHEYKLLVTLLSLVRSSSYHFCGFLPVFLCNNVR</sequence>
<name>A0A0V0SMS2_9BILA</name>
<organism evidence="1 2">
    <name type="scientific">Trichinella nelsoni</name>
    <dbReference type="NCBI Taxonomy" id="6336"/>
    <lineage>
        <taxon>Eukaryota</taxon>
        <taxon>Metazoa</taxon>
        <taxon>Ecdysozoa</taxon>
        <taxon>Nematoda</taxon>
        <taxon>Enoplea</taxon>
        <taxon>Dorylaimia</taxon>
        <taxon>Trichinellida</taxon>
        <taxon>Trichinellidae</taxon>
        <taxon>Trichinella</taxon>
    </lineage>
</organism>
<proteinExistence type="predicted"/>
<keyword evidence="2" id="KW-1185">Reference proteome</keyword>
<evidence type="ECO:0000313" key="2">
    <source>
        <dbReference type="Proteomes" id="UP000054630"/>
    </source>
</evidence>
<dbReference type="Proteomes" id="UP000054630">
    <property type="component" value="Unassembled WGS sequence"/>
</dbReference>
<accession>A0A0V0SMS2</accession>
<protein>
    <submittedName>
        <fullName evidence="1">Uncharacterized protein</fullName>
    </submittedName>
</protein>
<dbReference type="AlphaFoldDB" id="A0A0V0SMS2"/>
<reference evidence="1 2" key="1">
    <citation type="submission" date="2015-01" db="EMBL/GenBank/DDBJ databases">
        <title>Evolution of Trichinella species and genotypes.</title>
        <authorList>
            <person name="Korhonen P.K."/>
            <person name="Edoardo P."/>
            <person name="Giuseppe L.R."/>
            <person name="Gasser R.B."/>
        </authorList>
    </citation>
    <scope>NUCLEOTIDE SEQUENCE [LARGE SCALE GENOMIC DNA]</scope>
    <source>
        <strain evidence="1">ISS37</strain>
    </source>
</reference>